<proteinExistence type="predicted"/>
<dbReference type="EMBL" id="JADBJN010000002">
    <property type="protein sequence ID" value="KAG5675622.1"/>
    <property type="molecule type" value="Genomic_DNA"/>
</dbReference>
<keyword evidence="2" id="KW-1133">Transmembrane helix</keyword>
<feature type="transmembrane region" description="Helical" evidence="2">
    <location>
        <begin position="94"/>
        <end position="113"/>
    </location>
</feature>
<dbReference type="OrthoDB" id="5824032at2759"/>
<keyword evidence="2" id="KW-0812">Transmembrane</keyword>
<dbReference type="GO" id="GO:0006120">
    <property type="term" value="P:mitochondrial electron transport, NADH to ubiquinone"/>
    <property type="evidence" value="ECO:0007669"/>
    <property type="project" value="InterPro"/>
</dbReference>
<keyword evidence="2" id="KW-0472">Membrane</keyword>
<accession>A0A9J6C2A8</accession>
<dbReference type="AlphaFoldDB" id="A0A9J6C2A8"/>
<feature type="region of interest" description="Disordered" evidence="1">
    <location>
        <begin position="139"/>
        <end position="164"/>
    </location>
</feature>
<evidence type="ECO:0008006" key="5">
    <source>
        <dbReference type="Google" id="ProtNLM"/>
    </source>
</evidence>
<dbReference type="InterPro" id="IPR019174">
    <property type="entry name" value="NADH_DH_b-subcmplx_su6"/>
</dbReference>
<sequence length="164" mass="19363">MVEASETSGVKPFPIGGRMVRERERCIGMTDEERAWRKKYLKDQILSEHEPRYVPEYWKERTNVIRRIYKTPLDMMHKALTPILGHSRAYTVRFFTGKFAMIFAGIYAGWYYLKYNSNDWTRKGGWRVHESRTISLPGDSDFPRLSQRTKPSDYANRGFDNSPI</sequence>
<comment type="caution">
    <text evidence="3">The sequence shown here is derived from an EMBL/GenBank/DDBJ whole genome shotgun (WGS) entry which is preliminary data.</text>
</comment>
<dbReference type="PANTHER" id="PTHR21106:SF2">
    <property type="entry name" value="NADH DEHYDROGENASE [UBIQUINONE] 1 BETA SUBCOMPLEX SUBUNIT 6"/>
    <property type="match status" value="1"/>
</dbReference>
<dbReference type="Proteomes" id="UP001107558">
    <property type="component" value="Chromosome 2"/>
</dbReference>
<dbReference type="Pfam" id="PF09782">
    <property type="entry name" value="NDUF_B6"/>
    <property type="match status" value="1"/>
</dbReference>
<evidence type="ECO:0000313" key="4">
    <source>
        <dbReference type="Proteomes" id="UP001107558"/>
    </source>
</evidence>
<name>A0A9J6C2A8_POLVA</name>
<gene>
    <name evidence="3" type="ORF">PVAND_005511</name>
</gene>
<keyword evidence="4" id="KW-1185">Reference proteome</keyword>
<dbReference type="GO" id="GO:0005739">
    <property type="term" value="C:mitochondrion"/>
    <property type="evidence" value="ECO:0007669"/>
    <property type="project" value="GOC"/>
</dbReference>
<protein>
    <recommendedName>
        <fullName evidence="5">NADH dehydrogenase [ubiquinone] 1 beta subcomplex subunit 6</fullName>
    </recommendedName>
</protein>
<evidence type="ECO:0000256" key="2">
    <source>
        <dbReference type="SAM" id="Phobius"/>
    </source>
</evidence>
<organism evidence="3 4">
    <name type="scientific">Polypedilum vanderplanki</name>
    <name type="common">Sleeping chironomid midge</name>
    <dbReference type="NCBI Taxonomy" id="319348"/>
    <lineage>
        <taxon>Eukaryota</taxon>
        <taxon>Metazoa</taxon>
        <taxon>Ecdysozoa</taxon>
        <taxon>Arthropoda</taxon>
        <taxon>Hexapoda</taxon>
        <taxon>Insecta</taxon>
        <taxon>Pterygota</taxon>
        <taxon>Neoptera</taxon>
        <taxon>Endopterygota</taxon>
        <taxon>Diptera</taxon>
        <taxon>Nematocera</taxon>
        <taxon>Chironomoidea</taxon>
        <taxon>Chironomidae</taxon>
        <taxon>Chironominae</taxon>
        <taxon>Polypedilum</taxon>
        <taxon>Polypedilum</taxon>
    </lineage>
</organism>
<evidence type="ECO:0000313" key="3">
    <source>
        <dbReference type="EMBL" id="KAG5675622.1"/>
    </source>
</evidence>
<dbReference type="PANTHER" id="PTHR21106">
    <property type="entry name" value="NADH DEHYDROGENASE [UBIQUINONE] 1 BETA SUBCOMPLEX SUBUNIT 6"/>
    <property type="match status" value="1"/>
</dbReference>
<reference evidence="3" key="1">
    <citation type="submission" date="2021-03" db="EMBL/GenBank/DDBJ databases">
        <title>Chromosome level genome of the anhydrobiotic midge Polypedilum vanderplanki.</title>
        <authorList>
            <person name="Yoshida Y."/>
            <person name="Kikawada T."/>
            <person name="Gusev O."/>
        </authorList>
    </citation>
    <scope>NUCLEOTIDE SEQUENCE</scope>
    <source>
        <strain evidence="3">NIAS01</strain>
        <tissue evidence="3">Whole body or cell culture</tissue>
    </source>
</reference>
<evidence type="ECO:0000256" key="1">
    <source>
        <dbReference type="SAM" id="MobiDB-lite"/>
    </source>
</evidence>